<dbReference type="InterPro" id="IPR002481">
    <property type="entry name" value="FUR"/>
</dbReference>
<dbReference type="KEGG" id="csh:Closa_4176"/>
<protein>
    <submittedName>
        <fullName evidence="8">Ferric uptake regulator, Fur family</fullName>
    </submittedName>
</protein>
<keyword evidence="6" id="KW-0804">Transcription</keyword>
<reference evidence="8" key="1">
    <citation type="submission" date="2010-07" db="EMBL/GenBank/DDBJ databases">
        <title>Complete sequence of Clostridium saccharolyticum WM1.</title>
        <authorList>
            <consortium name="US DOE Joint Genome Institute"/>
            <person name="Lucas S."/>
            <person name="Copeland A."/>
            <person name="Lapidus A."/>
            <person name="Cheng J.-F."/>
            <person name="Bruce D."/>
            <person name="Goodwin L."/>
            <person name="Pitluck S."/>
            <person name="Chertkov O."/>
            <person name="Detter J.C."/>
            <person name="Han C."/>
            <person name="Tapia R."/>
            <person name="Land M."/>
            <person name="Hauser L."/>
            <person name="Chang Y.-J."/>
            <person name="Jeffries C."/>
            <person name="Kyrpides N."/>
            <person name="Ivanova N."/>
            <person name="Mikhailova N."/>
            <person name="Mouttaki H."/>
            <person name="Lin L."/>
            <person name="Zhou J."/>
            <person name="Hemme C.L."/>
            <person name="Woyke T."/>
        </authorList>
    </citation>
    <scope>NUCLEOTIDE SEQUENCE [LARGE SCALE GENOMIC DNA]</scope>
    <source>
        <strain evidence="8">WM1</strain>
    </source>
</reference>
<feature type="binding site" evidence="7">
    <location>
        <position position="93"/>
    </location>
    <ligand>
        <name>Zn(2+)</name>
        <dbReference type="ChEBI" id="CHEBI:29105"/>
    </ligand>
</feature>
<keyword evidence="4" id="KW-0805">Transcription regulation</keyword>
<comment type="cofactor">
    <cofactor evidence="7">
        <name>Zn(2+)</name>
        <dbReference type="ChEBI" id="CHEBI:29105"/>
    </cofactor>
    <text evidence="7">Binds 1 zinc ion per subunit.</text>
</comment>
<dbReference type="GO" id="GO:0000976">
    <property type="term" value="F:transcription cis-regulatory region binding"/>
    <property type="evidence" value="ECO:0007669"/>
    <property type="project" value="TreeGrafter"/>
</dbReference>
<keyword evidence="9" id="KW-1185">Reference proteome</keyword>
<dbReference type="CDD" id="cd07153">
    <property type="entry name" value="Fur_like"/>
    <property type="match status" value="1"/>
</dbReference>
<keyword evidence="5" id="KW-0238">DNA-binding</keyword>
<evidence type="ECO:0000256" key="6">
    <source>
        <dbReference type="ARBA" id="ARBA00023163"/>
    </source>
</evidence>
<dbReference type="EMBL" id="CP002109">
    <property type="protein sequence ID" value="ADL06678.1"/>
    <property type="molecule type" value="Genomic_DNA"/>
</dbReference>
<evidence type="ECO:0000256" key="2">
    <source>
        <dbReference type="ARBA" id="ARBA00022491"/>
    </source>
</evidence>
<dbReference type="HOGENOM" id="CLU_096072_5_2_9"/>
<evidence type="ECO:0000256" key="1">
    <source>
        <dbReference type="ARBA" id="ARBA00007957"/>
    </source>
</evidence>
<dbReference type="GO" id="GO:0008270">
    <property type="term" value="F:zinc ion binding"/>
    <property type="evidence" value="ECO:0007669"/>
    <property type="project" value="TreeGrafter"/>
</dbReference>
<evidence type="ECO:0000256" key="3">
    <source>
        <dbReference type="ARBA" id="ARBA00022833"/>
    </source>
</evidence>
<evidence type="ECO:0000313" key="9">
    <source>
        <dbReference type="Proteomes" id="UP000001662"/>
    </source>
</evidence>
<evidence type="ECO:0000256" key="5">
    <source>
        <dbReference type="ARBA" id="ARBA00023125"/>
    </source>
</evidence>
<organism evidence="8 9">
    <name type="scientific">Lacrimispora saccharolytica (strain ATCC 35040 / DSM 2544 / NRCC 2533 / WM1)</name>
    <name type="common">Clostridium saccharolyticum</name>
    <dbReference type="NCBI Taxonomy" id="610130"/>
    <lineage>
        <taxon>Bacteria</taxon>
        <taxon>Bacillati</taxon>
        <taxon>Bacillota</taxon>
        <taxon>Clostridia</taxon>
        <taxon>Lachnospirales</taxon>
        <taxon>Lachnospiraceae</taxon>
        <taxon>Lacrimispora</taxon>
    </lineage>
</organism>
<dbReference type="Pfam" id="PF01475">
    <property type="entry name" value="FUR"/>
    <property type="match status" value="1"/>
</dbReference>
<dbReference type="PANTHER" id="PTHR33202">
    <property type="entry name" value="ZINC UPTAKE REGULATION PROTEIN"/>
    <property type="match status" value="1"/>
</dbReference>
<dbReference type="RefSeq" id="WP_013274730.1">
    <property type="nucleotide sequence ID" value="NC_014376.1"/>
</dbReference>
<keyword evidence="2" id="KW-0678">Repressor</keyword>
<evidence type="ECO:0000256" key="7">
    <source>
        <dbReference type="PIRSR" id="PIRSR602481-1"/>
    </source>
</evidence>
<sequence>MAERGRYRTKQQEIILDCLKKQKSRFLTVDQFMDCLRKEGVQVGQTTVYRVLERLAEDGEIMKLPMEDGSKIRYCYADKDELNKPGKLVCMRCGRFIPLECSKMADFLDHIYEEHGFEMDNQHTVLYGYCGCKKKTNSGE</sequence>
<dbReference type="GO" id="GO:0045892">
    <property type="term" value="P:negative regulation of DNA-templated transcription"/>
    <property type="evidence" value="ECO:0007669"/>
    <property type="project" value="TreeGrafter"/>
</dbReference>
<dbReference type="InterPro" id="IPR043135">
    <property type="entry name" value="Fur_C"/>
</dbReference>
<dbReference type="PANTHER" id="PTHR33202:SF7">
    <property type="entry name" value="FERRIC UPTAKE REGULATION PROTEIN"/>
    <property type="match status" value="1"/>
</dbReference>
<dbReference type="eggNOG" id="COG0735">
    <property type="taxonomic scope" value="Bacteria"/>
</dbReference>
<dbReference type="PaxDb" id="610130-Closa_4176"/>
<keyword evidence="7" id="KW-0479">Metal-binding</keyword>
<evidence type="ECO:0000313" key="8">
    <source>
        <dbReference type="EMBL" id="ADL06678.1"/>
    </source>
</evidence>
<dbReference type="InterPro" id="IPR036388">
    <property type="entry name" value="WH-like_DNA-bd_sf"/>
</dbReference>
<dbReference type="InterPro" id="IPR036390">
    <property type="entry name" value="WH_DNA-bd_sf"/>
</dbReference>
<dbReference type="SUPFAM" id="SSF46785">
    <property type="entry name" value="Winged helix' DNA-binding domain"/>
    <property type="match status" value="1"/>
</dbReference>
<evidence type="ECO:0000256" key="4">
    <source>
        <dbReference type="ARBA" id="ARBA00023015"/>
    </source>
</evidence>
<accession>D9R2Q4</accession>
<keyword evidence="3 7" id="KW-0862">Zinc</keyword>
<dbReference type="STRING" id="610130.Closa_4176"/>
<proteinExistence type="inferred from homology"/>
<feature type="binding site" evidence="7">
    <location>
        <position position="132"/>
    </location>
    <ligand>
        <name>Zn(2+)</name>
        <dbReference type="ChEBI" id="CHEBI:29105"/>
    </ligand>
</feature>
<dbReference type="GO" id="GO:0003700">
    <property type="term" value="F:DNA-binding transcription factor activity"/>
    <property type="evidence" value="ECO:0007669"/>
    <property type="project" value="InterPro"/>
</dbReference>
<dbReference type="Gene3D" id="3.30.1490.190">
    <property type="match status" value="1"/>
</dbReference>
<feature type="binding site" evidence="7">
    <location>
        <position position="130"/>
    </location>
    <ligand>
        <name>Zn(2+)</name>
        <dbReference type="ChEBI" id="CHEBI:29105"/>
    </ligand>
</feature>
<feature type="binding site" evidence="7">
    <location>
        <position position="90"/>
    </location>
    <ligand>
        <name>Zn(2+)</name>
        <dbReference type="ChEBI" id="CHEBI:29105"/>
    </ligand>
</feature>
<dbReference type="AlphaFoldDB" id="D9R2Q4"/>
<name>D9R2Q4_LACSW</name>
<dbReference type="Proteomes" id="UP000001662">
    <property type="component" value="Chromosome"/>
</dbReference>
<dbReference type="GO" id="GO:1900376">
    <property type="term" value="P:regulation of secondary metabolite biosynthetic process"/>
    <property type="evidence" value="ECO:0007669"/>
    <property type="project" value="TreeGrafter"/>
</dbReference>
<gene>
    <name evidence="8" type="ordered locus">Closa_4176</name>
</gene>
<dbReference type="OrthoDB" id="8659436at2"/>
<dbReference type="Gene3D" id="1.10.10.10">
    <property type="entry name" value="Winged helix-like DNA-binding domain superfamily/Winged helix DNA-binding domain"/>
    <property type="match status" value="1"/>
</dbReference>
<comment type="similarity">
    <text evidence="1">Belongs to the Fur family.</text>
</comment>